<evidence type="ECO:0000313" key="4">
    <source>
        <dbReference type="EnsemblMetazoa" id="CJA21511.1"/>
    </source>
</evidence>
<dbReference type="SUPFAM" id="SSF52156">
    <property type="entry name" value="Initiation factor IF2/eIF5b, domain 3"/>
    <property type="match status" value="1"/>
</dbReference>
<dbReference type="InterPro" id="IPR009000">
    <property type="entry name" value="Transl_B-barrel_sf"/>
</dbReference>
<evidence type="ECO:0000256" key="1">
    <source>
        <dbReference type="ARBA" id="ARBA00022741"/>
    </source>
</evidence>
<accession>A0A8R1E702</accession>
<reference evidence="4" key="2">
    <citation type="submission" date="2022-06" db="UniProtKB">
        <authorList>
            <consortium name="EnsemblMetazoa"/>
        </authorList>
    </citation>
    <scope>IDENTIFICATION</scope>
    <source>
        <strain evidence="4">DF5081</strain>
    </source>
</reference>
<dbReference type="GO" id="GO:0003743">
    <property type="term" value="F:translation initiation factor activity"/>
    <property type="evidence" value="ECO:0007669"/>
    <property type="project" value="TreeGrafter"/>
</dbReference>
<evidence type="ECO:0000256" key="2">
    <source>
        <dbReference type="ARBA" id="ARBA00023134"/>
    </source>
</evidence>
<dbReference type="Gene3D" id="3.40.50.10050">
    <property type="entry name" value="Translation initiation factor IF- 2, domain 3"/>
    <property type="match status" value="1"/>
</dbReference>
<evidence type="ECO:0000313" key="5">
    <source>
        <dbReference type="Proteomes" id="UP000005237"/>
    </source>
</evidence>
<keyword evidence="2" id="KW-0342">GTP-binding</keyword>
<dbReference type="GO" id="GO:0005739">
    <property type="term" value="C:mitochondrion"/>
    <property type="evidence" value="ECO:0007669"/>
    <property type="project" value="TreeGrafter"/>
</dbReference>
<dbReference type="InterPro" id="IPR036925">
    <property type="entry name" value="TIF_IF2_dom3_sf"/>
</dbReference>
<keyword evidence="1" id="KW-0547">Nucleotide-binding</keyword>
<protein>
    <submittedName>
        <fullName evidence="4">IF-2 domain-containing protein</fullName>
    </submittedName>
</protein>
<dbReference type="EnsemblMetazoa" id="CJA21511.1">
    <property type="protein sequence ID" value="CJA21511.1"/>
    <property type="gene ID" value="WBGene00177083"/>
</dbReference>
<proteinExistence type="predicted"/>
<organism evidence="4 5">
    <name type="scientific">Caenorhabditis japonica</name>
    <dbReference type="NCBI Taxonomy" id="281687"/>
    <lineage>
        <taxon>Eukaryota</taxon>
        <taxon>Metazoa</taxon>
        <taxon>Ecdysozoa</taxon>
        <taxon>Nematoda</taxon>
        <taxon>Chromadorea</taxon>
        <taxon>Rhabditida</taxon>
        <taxon>Rhabditina</taxon>
        <taxon>Rhabditomorpha</taxon>
        <taxon>Rhabditoidea</taxon>
        <taxon>Rhabditidae</taxon>
        <taxon>Peloderinae</taxon>
        <taxon>Caenorhabditis</taxon>
    </lineage>
</organism>
<reference evidence="5" key="1">
    <citation type="submission" date="2010-08" db="EMBL/GenBank/DDBJ databases">
        <authorList>
            <consortium name="Caenorhabditis japonica Sequencing Consortium"/>
            <person name="Wilson R.K."/>
        </authorList>
    </citation>
    <scope>NUCLEOTIDE SEQUENCE [LARGE SCALE GENOMIC DNA]</scope>
    <source>
        <strain evidence="5">DF5081</strain>
    </source>
</reference>
<sequence length="239" mass="27103">MPKPLKELRVKNEYIHYKEVRGARGVKVLAKNLEKVLAGLPVYITDREDEIDYLRNEADAQLANALHAIKKKPEGVYVQASTLGSLEALLEFLKSQKIPYSNVNIGPVHKKDVQKASAMKEHKAEYACILAFDVKIEREAQIFADHEGVKVFQADIIYHLQDAFLKYREELKEKARRENEHLAIFPCKLRVLPNHVYNTRNPIVFGVSIEAGQVKRGTPICVPSKEPKNVEFGSATISE</sequence>
<dbReference type="AlphaFoldDB" id="A0A8R1E702"/>
<dbReference type="InterPro" id="IPR023115">
    <property type="entry name" value="TIF_IF2_dom3"/>
</dbReference>
<dbReference type="InterPro" id="IPR015760">
    <property type="entry name" value="TIF_IF2"/>
</dbReference>
<dbReference type="FunFam" id="3.40.50.10050:FF:000002">
    <property type="entry name" value="Eukaryotic translation initiation factor 5B"/>
    <property type="match status" value="1"/>
</dbReference>
<dbReference type="Gene3D" id="2.40.30.10">
    <property type="entry name" value="Translation factors"/>
    <property type="match status" value="2"/>
</dbReference>
<dbReference type="Pfam" id="PF11987">
    <property type="entry name" value="IF-2"/>
    <property type="match status" value="1"/>
</dbReference>
<dbReference type="PANTHER" id="PTHR43381:SF4">
    <property type="entry name" value="EUKARYOTIC TRANSLATION INITIATION FACTOR 5B"/>
    <property type="match status" value="1"/>
</dbReference>
<keyword evidence="5" id="KW-1185">Reference proteome</keyword>
<dbReference type="SUPFAM" id="SSF50447">
    <property type="entry name" value="Translation proteins"/>
    <property type="match status" value="2"/>
</dbReference>
<dbReference type="Proteomes" id="UP000005237">
    <property type="component" value="Unassembled WGS sequence"/>
</dbReference>
<evidence type="ECO:0000259" key="3">
    <source>
        <dbReference type="Pfam" id="PF11987"/>
    </source>
</evidence>
<dbReference type="GO" id="GO:0005525">
    <property type="term" value="F:GTP binding"/>
    <property type="evidence" value="ECO:0007669"/>
    <property type="project" value="UniProtKB-KW"/>
</dbReference>
<name>A0A8R1E702_CAEJA</name>
<feature type="domain" description="Translation initiation factor IF- 2" evidence="3">
    <location>
        <begin position="55"/>
        <end position="163"/>
    </location>
</feature>
<dbReference type="PANTHER" id="PTHR43381">
    <property type="entry name" value="TRANSLATION INITIATION FACTOR IF-2-RELATED"/>
    <property type="match status" value="1"/>
</dbReference>